<evidence type="ECO:0000313" key="3">
    <source>
        <dbReference type="Proteomes" id="UP000271531"/>
    </source>
</evidence>
<feature type="transmembrane region" description="Helical" evidence="1">
    <location>
        <begin position="21"/>
        <end position="38"/>
    </location>
</feature>
<keyword evidence="1" id="KW-1133">Transmembrane helix</keyword>
<evidence type="ECO:0000256" key="1">
    <source>
        <dbReference type="SAM" id="Phobius"/>
    </source>
</evidence>
<sequence>MPLPVTPEPLVKPVLSRVIRLLASVTFAVGVKVAVQVIPPSLLLTALKVPFSTVRSALLKPLTASLKVMVTSEVSPTDNALSATTTVAVGCCVAMVKLPESVVPLPILPARSVTPVLFSVITFVVSAILAFGV</sequence>
<keyword evidence="1" id="KW-0812">Transmembrane</keyword>
<dbReference type="EMBL" id="RBVA01000219">
    <property type="protein sequence ID" value="RMW07568.1"/>
    <property type="molecule type" value="Genomic_DNA"/>
</dbReference>
<feature type="transmembrane region" description="Helical" evidence="1">
    <location>
        <begin position="113"/>
        <end position="132"/>
    </location>
</feature>
<keyword evidence="1" id="KW-0472">Membrane</keyword>
<proteinExistence type="predicted"/>
<dbReference type="AlphaFoldDB" id="A0A3M6HRL2"/>
<reference evidence="2 3" key="1">
    <citation type="submission" date="2018-08" db="EMBL/GenBank/DDBJ databases">
        <title>Recombination of ecologically and evolutionarily significant loci maintains genetic cohesion in the Pseudomonas syringae species complex.</title>
        <authorList>
            <person name="Dillon M."/>
            <person name="Thakur S."/>
            <person name="Almeida R.N.D."/>
            <person name="Weir B.S."/>
            <person name="Guttman D.S."/>
        </authorList>
    </citation>
    <scope>NUCLEOTIDE SEQUENCE [LARGE SCALE GENOMIC DNA]</scope>
    <source>
        <strain evidence="2 3">ICMP 4525</strain>
    </source>
</reference>
<comment type="caution">
    <text evidence="2">The sequence shown here is derived from an EMBL/GenBank/DDBJ whole genome shotgun (WGS) entry which is preliminary data.</text>
</comment>
<accession>A0A3M6HRL2</accession>
<name>A0A3M6HRL2_PSEAJ</name>
<evidence type="ECO:0000313" key="2">
    <source>
        <dbReference type="EMBL" id="RMW07568.1"/>
    </source>
</evidence>
<organism evidence="2 3">
    <name type="scientific">Pseudomonas amygdali pv. tabaci</name>
    <name type="common">Pseudomonas syringae pv. tabaci</name>
    <dbReference type="NCBI Taxonomy" id="322"/>
    <lineage>
        <taxon>Bacteria</taxon>
        <taxon>Pseudomonadati</taxon>
        <taxon>Pseudomonadota</taxon>
        <taxon>Gammaproteobacteria</taxon>
        <taxon>Pseudomonadales</taxon>
        <taxon>Pseudomonadaceae</taxon>
        <taxon>Pseudomonas</taxon>
        <taxon>Pseudomonas amygdali</taxon>
    </lineage>
</organism>
<protein>
    <submittedName>
        <fullName evidence="2">Uncharacterized protein</fullName>
    </submittedName>
</protein>
<dbReference type="Proteomes" id="UP000271531">
    <property type="component" value="Unassembled WGS sequence"/>
</dbReference>
<gene>
    <name evidence="2" type="ORF">ALP03_200309</name>
</gene>